<feature type="transmembrane region" description="Helical" evidence="1">
    <location>
        <begin position="267"/>
        <end position="287"/>
    </location>
</feature>
<feature type="transmembrane region" description="Helical" evidence="1">
    <location>
        <begin position="191"/>
        <end position="216"/>
    </location>
</feature>
<organism evidence="2 3">
    <name type="scientific">Mesorhabditis spiculigera</name>
    <dbReference type="NCBI Taxonomy" id="96644"/>
    <lineage>
        <taxon>Eukaryota</taxon>
        <taxon>Metazoa</taxon>
        <taxon>Ecdysozoa</taxon>
        <taxon>Nematoda</taxon>
        <taxon>Chromadorea</taxon>
        <taxon>Rhabditida</taxon>
        <taxon>Rhabditina</taxon>
        <taxon>Rhabditomorpha</taxon>
        <taxon>Rhabditoidea</taxon>
        <taxon>Rhabditidae</taxon>
        <taxon>Mesorhabditinae</taxon>
        <taxon>Mesorhabditis</taxon>
    </lineage>
</organism>
<keyword evidence="3" id="KW-1185">Reference proteome</keyword>
<name>A0AA36FS10_9BILA</name>
<dbReference type="Proteomes" id="UP001177023">
    <property type="component" value="Unassembled WGS sequence"/>
</dbReference>
<evidence type="ECO:0000313" key="2">
    <source>
        <dbReference type="EMBL" id="CAJ0564862.1"/>
    </source>
</evidence>
<keyword evidence="1" id="KW-0812">Transmembrane</keyword>
<feature type="transmembrane region" description="Helical" evidence="1">
    <location>
        <begin position="135"/>
        <end position="155"/>
    </location>
</feature>
<keyword evidence="1" id="KW-0472">Membrane</keyword>
<keyword evidence="1" id="KW-1133">Transmembrane helix</keyword>
<feature type="non-terminal residue" evidence="2">
    <location>
        <position position="341"/>
    </location>
</feature>
<protein>
    <submittedName>
        <fullName evidence="2">Uncharacterized protein</fullName>
    </submittedName>
</protein>
<reference evidence="2" key="1">
    <citation type="submission" date="2023-06" db="EMBL/GenBank/DDBJ databases">
        <authorList>
            <person name="Delattre M."/>
        </authorList>
    </citation>
    <scope>NUCLEOTIDE SEQUENCE</scope>
    <source>
        <strain evidence="2">AF72</strain>
    </source>
</reference>
<gene>
    <name evidence="2" type="ORF">MSPICULIGERA_LOCUS3527</name>
</gene>
<feature type="transmembrane region" description="Helical" evidence="1">
    <location>
        <begin position="228"/>
        <end position="247"/>
    </location>
</feature>
<evidence type="ECO:0000256" key="1">
    <source>
        <dbReference type="SAM" id="Phobius"/>
    </source>
</evidence>
<dbReference type="EMBL" id="CATQJA010000929">
    <property type="protein sequence ID" value="CAJ0564862.1"/>
    <property type="molecule type" value="Genomic_DNA"/>
</dbReference>
<accession>A0AA36FS10</accession>
<sequence length="341" mass="37868">MPRFSAEIWSPDFHAPSCPRPLKPPRGFLECQKTKNCVGRSPRKRTCCCGGPSMCRLASFYLARTMFCSSPPISTPQSSILCTTHRPPFFCSCSRWRALFLSNLPLPIKEFAIPVAAKVLETFLSSIVHSQNRTGGLYVLRIFDVITTVAIVYWGKQFGLSDKEKPANKHLLLLGLAASLSWLEFGQMEYTFFSFICSPLLALARAYSILSVWRLAQKLRPPSLDLLTMYYCGLTALALALPALISFSSRTVEVTASWESIDTVLMYLSPIFMASALYSELWLCLVAGPKTFQVAEHGKYFLASLGQWIIQNMAHPSILALIGKILFVGSAVRAVAHGFSE</sequence>
<proteinExistence type="predicted"/>
<comment type="caution">
    <text evidence="2">The sequence shown here is derived from an EMBL/GenBank/DDBJ whole genome shotgun (WGS) entry which is preliminary data.</text>
</comment>
<evidence type="ECO:0000313" key="3">
    <source>
        <dbReference type="Proteomes" id="UP001177023"/>
    </source>
</evidence>
<dbReference type="AlphaFoldDB" id="A0AA36FS10"/>